<dbReference type="OrthoDB" id="596204at2"/>
<reference evidence="1 2" key="1">
    <citation type="submission" date="2019-05" db="EMBL/GenBank/DDBJ databases">
        <authorList>
            <person name="Zhang J.-Y."/>
            <person name="Feg X."/>
            <person name="Du Z.-J."/>
        </authorList>
    </citation>
    <scope>NUCLEOTIDE SEQUENCE [LARGE SCALE GENOMIC DNA]</scope>
    <source>
        <strain evidence="1 2">RZ26</strain>
    </source>
</reference>
<keyword evidence="2" id="KW-1185">Reference proteome</keyword>
<dbReference type="EMBL" id="VATY01000001">
    <property type="protein sequence ID" value="TMM58009.1"/>
    <property type="molecule type" value="Genomic_DNA"/>
</dbReference>
<organism evidence="1 2">
    <name type="scientific">Maribacter algarum</name>
    <name type="common">ex Zhang et al. 2020</name>
    <dbReference type="NCBI Taxonomy" id="2578118"/>
    <lineage>
        <taxon>Bacteria</taxon>
        <taxon>Pseudomonadati</taxon>
        <taxon>Bacteroidota</taxon>
        <taxon>Flavobacteriia</taxon>
        <taxon>Flavobacteriales</taxon>
        <taxon>Flavobacteriaceae</taxon>
        <taxon>Maribacter</taxon>
    </lineage>
</organism>
<sequence length="818" mass="93620">MAQRIEQDRYPKFVADQVLTERSLNQMFGYLEEQQRLTRTTLIGIGILCGMKVSLNSDGTELTISHGVGVTSKGYLVPFPETTYSFYDDTFSPEQEIFYDPFLDDDNKQKFDLHLLHNNDAAEVQISLTPDFLKDMVVVIFVELLKVDNKNCDPDSCDDKGCTIEVTHRPLLVHKDDIHNLIFGDAENPFLNEPSCIEWQELKMPKYNVPSTIQFSSATILQNFLNILSKEFIDEIETVLSSAYTSFGYCISEEFPSNPFSGLASSVSFLFGAGAGISKEQLNHAQYYYDFFSDLILAYEELRELCNACLSICCPNEELFPRHLILGYAISSEEEFRHHWIKSPALSCGSCSEERIKFLLKKIALLIQKRNIPRNIPITLGQRESVKITPSTYGNIPLSNKAIPYYYDIVNSPNELYVNWNHKRKQLKKGETNLSYDVVDYGLSSYYKTPLDYDLEPHNFLRIEGHIGLNWQEALDQINKVINEKRLPIEVLALNADILRSANNVLENEKGLTIDEVIEKESFAYYALNNPGIQHKAGVTTGGTFILVYNDKPEVQGNGSEFAIVADSMEEFKMMEIERTDNPNMLTLMEAMKFRSFEEEKLKELVDQFEAGTVIADFFVPYISKAIVQSVPPPTPPEITFAKLPTLNLRWGKDRRPYSSLIKNEANIDINSTQPEEKKINGTVNLMQVNLLGENDEWLNSKPILHLFKYKPKKRNSEVTNKSGFRKEAPNSLSFYKRVNEFSVDRKNMILDIKQDRYFSVKGFKNEIRAMGLRSAFHNVYFYLALSVEVNGETIFGKPSKIFKITINENNHFSFHIS</sequence>
<dbReference type="Proteomes" id="UP000310314">
    <property type="component" value="Unassembled WGS sequence"/>
</dbReference>
<protein>
    <submittedName>
        <fullName evidence="1">Uncharacterized protein</fullName>
    </submittedName>
</protein>
<proteinExistence type="predicted"/>
<evidence type="ECO:0000313" key="2">
    <source>
        <dbReference type="Proteomes" id="UP000310314"/>
    </source>
</evidence>
<evidence type="ECO:0000313" key="1">
    <source>
        <dbReference type="EMBL" id="TMM58009.1"/>
    </source>
</evidence>
<accession>A0A5S3PSP3</accession>
<gene>
    <name evidence="1" type="ORF">FEE95_00865</name>
</gene>
<comment type="caution">
    <text evidence="1">The sequence shown here is derived from an EMBL/GenBank/DDBJ whole genome shotgun (WGS) entry which is preliminary data.</text>
</comment>
<dbReference type="RefSeq" id="WP_138655941.1">
    <property type="nucleotide sequence ID" value="NZ_VATY01000001.1"/>
</dbReference>
<dbReference type="AlphaFoldDB" id="A0A5S3PSP3"/>
<name>A0A5S3PSP3_9FLAO</name>